<reference evidence="3" key="1">
    <citation type="journal article" date="2019" name="Int. J. Syst. Evol. Microbiol.">
        <title>The Global Catalogue of Microorganisms (GCM) 10K type strain sequencing project: providing services to taxonomists for standard genome sequencing and annotation.</title>
        <authorList>
            <consortium name="The Broad Institute Genomics Platform"/>
            <consortium name="The Broad Institute Genome Sequencing Center for Infectious Disease"/>
            <person name="Wu L."/>
            <person name="Ma J."/>
        </authorList>
    </citation>
    <scope>NUCLEOTIDE SEQUENCE [LARGE SCALE GENOMIC DNA]</scope>
    <source>
        <strain evidence="3">CGMCC 1.12286</strain>
    </source>
</reference>
<evidence type="ECO:0000313" key="3">
    <source>
        <dbReference type="Proteomes" id="UP001597079"/>
    </source>
</evidence>
<protein>
    <submittedName>
        <fullName evidence="2">Uncharacterized protein</fullName>
    </submittedName>
</protein>
<evidence type="ECO:0000256" key="1">
    <source>
        <dbReference type="SAM" id="MobiDB-lite"/>
    </source>
</evidence>
<accession>A0ABW4JDC3</accession>
<organism evidence="2 3">
    <name type="scientific">Alicyclobacillus fodiniaquatilis</name>
    <dbReference type="NCBI Taxonomy" id="1661150"/>
    <lineage>
        <taxon>Bacteria</taxon>
        <taxon>Bacillati</taxon>
        <taxon>Bacillota</taxon>
        <taxon>Bacilli</taxon>
        <taxon>Bacillales</taxon>
        <taxon>Alicyclobacillaceae</taxon>
        <taxon>Alicyclobacillus</taxon>
    </lineage>
</organism>
<keyword evidence="3" id="KW-1185">Reference proteome</keyword>
<dbReference type="Proteomes" id="UP001597079">
    <property type="component" value="Unassembled WGS sequence"/>
</dbReference>
<proteinExistence type="predicted"/>
<sequence>MFKRDQITQQVFGVSKVLVVSTQAVSGAGRSPGVRTLGEGPGYVLAE</sequence>
<evidence type="ECO:0000313" key="2">
    <source>
        <dbReference type="EMBL" id="MFD1673933.1"/>
    </source>
</evidence>
<dbReference type="RefSeq" id="WP_377941554.1">
    <property type="nucleotide sequence ID" value="NZ_JBHUCX010000014.1"/>
</dbReference>
<comment type="caution">
    <text evidence="2">The sequence shown here is derived from an EMBL/GenBank/DDBJ whole genome shotgun (WGS) entry which is preliminary data.</text>
</comment>
<feature type="region of interest" description="Disordered" evidence="1">
    <location>
        <begin position="26"/>
        <end position="47"/>
    </location>
</feature>
<dbReference type="EMBL" id="JBHUCX010000014">
    <property type="protein sequence ID" value="MFD1673933.1"/>
    <property type="molecule type" value="Genomic_DNA"/>
</dbReference>
<gene>
    <name evidence="2" type="ORF">ACFSB2_04320</name>
</gene>
<name>A0ABW4JDC3_9BACL</name>